<reference evidence="2" key="1">
    <citation type="journal article" date="2005" name="Nature">
        <title>The map-based sequence of the rice genome.</title>
        <authorList>
            <consortium name="International rice genome sequencing project (IRGSP)"/>
            <person name="Matsumoto T."/>
            <person name="Wu J."/>
            <person name="Kanamori H."/>
            <person name="Katayose Y."/>
            <person name="Fujisawa M."/>
            <person name="Namiki N."/>
            <person name="Mizuno H."/>
            <person name="Yamamoto K."/>
            <person name="Antonio B.A."/>
            <person name="Baba T."/>
            <person name="Sakata K."/>
            <person name="Nagamura Y."/>
            <person name="Aoki H."/>
            <person name="Arikawa K."/>
            <person name="Arita K."/>
            <person name="Bito T."/>
            <person name="Chiden Y."/>
            <person name="Fujitsuka N."/>
            <person name="Fukunaka R."/>
            <person name="Hamada M."/>
            <person name="Harada C."/>
            <person name="Hayashi A."/>
            <person name="Hijishita S."/>
            <person name="Honda M."/>
            <person name="Hosokawa S."/>
            <person name="Ichikawa Y."/>
            <person name="Idonuma A."/>
            <person name="Iijima M."/>
            <person name="Ikeda M."/>
            <person name="Ikeno M."/>
            <person name="Ito K."/>
            <person name="Ito S."/>
            <person name="Ito T."/>
            <person name="Ito Y."/>
            <person name="Ito Y."/>
            <person name="Iwabuchi A."/>
            <person name="Kamiya K."/>
            <person name="Karasawa W."/>
            <person name="Kurita K."/>
            <person name="Katagiri S."/>
            <person name="Kikuta A."/>
            <person name="Kobayashi H."/>
            <person name="Kobayashi N."/>
            <person name="Machita K."/>
            <person name="Maehara T."/>
            <person name="Masukawa M."/>
            <person name="Mizubayashi T."/>
            <person name="Mukai Y."/>
            <person name="Nagasaki H."/>
            <person name="Nagata Y."/>
            <person name="Naito S."/>
            <person name="Nakashima M."/>
            <person name="Nakama Y."/>
            <person name="Nakamichi Y."/>
            <person name="Nakamura M."/>
            <person name="Meguro A."/>
            <person name="Negishi M."/>
            <person name="Ohta I."/>
            <person name="Ohta T."/>
            <person name="Okamoto M."/>
            <person name="Ono N."/>
            <person name="Saji S."/>
            <person name="Sakaguchi M."/>
            <person name="Sakai K."/>
            <person name="Shibata M."/>
            <person name="Shimokawa T."/>
            <person name="Song J."/>
            <person name="Takazaki Y."/>
            <person name="Terasawa K."/>
            <person name="Tsugane M."/>
            <person name="Tsuji K."/>
            <person name="Ueda S."/>
            <person name="Waki K."/>
            <person name="Yamagata H."/>
            <person name="Yamamoto M."/>
            <person name="Yamamoto S."/>
            <person name="Yamane H."/>
            <person name="Yoshiki S."/>
            <person name="Yoshihara R."/>
            <person name="Yukawa K."/>
            <person name="Zhong H."/>
            <person name="Yano M."/>
            <person name="Yuan Q."/>
            <person name="Ouyang S."/>
            <person name="Liu J."/>
            <person name="Jones K.M."/>
            <person name="Gansberger K."/>
            <person name="Moffat K."/>
            <person name="Hill J."/>
            <person name="Bera J."/>
            <person name="Fadrosh D."/>
            <person name="Jin S."/>
            <person name="Johri S."/>
            <person name="Kim M."/>
            <person name="Overton L."/>
            <person name="Reardon M."/>
            <person name="Tsitrin T."/>
            <person name="Vuong H."/>
            <person name="Weaver B."/>
            <person name="Ciecko A."/>
            <person name="Tallon L."/>
            <person name="Jackson J."/>
            <person name="Pai G."/>
            <person name="Aken S.V."/>
            <person name="Utterback T."/>
            <person name="Reidmuller S."/>
            <person name="Feldblyum T."/>
            <person name="Hsiao J."/>
            <person name="Zismann V."/>
            <person name="Iobst S."/>
            <person name="de Vazeille A.R."/>
            <person name="Buell C.R."/>
            <person name="Ying K."/>
            <person name="Li Y."/>
            <person name="Lu T."/>
            <person name="Huang Y."/>
            <person name="Zhao Q."/>
            <person name="Feng Q."/>
            <person name="Zhang L."/>
            <person name="Zhu J."/>
            <person name="Weng Q."/>
            <person name="Mu J."/>
            <person name="Lu Y."/>
            <person name="Fan D."/>
            <person name="Liu Y."/>
            <person name="Guan J."/>
            <person name="Zhang Y."/>
            <person name="Yu S."/>
            <person name="Liu X."/>
            <person name="Zhang Y."/>
            <person name="Hong G."/>
            <person name="Han B."/>
            <person name="Choisne N."/>
            <person name="Demange N."/>
            <person name="Orjeda G."/>
            <person name="Samain S."/>
            <person name="Cattolico L."/>
            <person name="Pelletier E."/>
            <person name="Couloux A."/>
            <person name="Segurens B."/>
            <person name="Wincker P."/>
            <person name="D'Hont A."/>
            <person name="Scarpelli C."/>
            <person name="Weissenbach J."/>
            <person name="Salanoubat M."/>
            <person name="Quetier F."/>
            <person name="Yu Y."/>
            <person name="Kim H.R."/>
            <person name="Rambo T."/>
            <person name="Currie J."/>
            <person name="Collura K."/>
            <person name="Luo M."/>
            <person name="Yang T."/>
            <person name="Ammiraju J.S.S."/>
            <person name="Engler F."/>
            <person name="Soderlund C."/>
            <person name="Wing R.A."/>
            <person name="Palmer L.E."/>
            <person name="de la Bastide M."/>
            <person name="Spiegel L."/>
            <person name="Nascimento L."/>
            <person name="Zutavern T."/>
            <person name="O'Shaughnessy A."/>
            <person name="Dike S."/>
            <person name="Dedhia N."/>
            <person name="Preston R."/>
            <person name="Balija V."/>
            <person name="McCombie W.R."/>
            <person name="Chow T."/>
            <person name="Chen H."/>
            <person name="Chung M."/>
            <person name="Chen C."/>
            <person name="Shaw J."/>
            <person name="Wu H."/>
            <person name="Hsiao K."/>
            <person name="Chao Y."/>
            <person name="Chu M."/>
            <person name="Cheng C."/>
            <person name="Hour A."/>
            <person name="Lee P."/>
            <person name="Lin S."/>
            <person name="Lin Y."/>
            <person name="Liou J."/>
            <person name="Liu S."/>
            <person name="Hsing Y."/>
            <person name="Raghuvanshi S."/>
            <person name="Mohanty A."/>
            <person name="Bharti A.K."/>
            <person name="Gaur A."/>
            <person name="Gupta V."/>
            <person name="Kumar D."/>
            <person name="Ravi V."/>
            <person name="Vij S."/>
            <person name="Kapur A."/>
            <person name="Khurana P."/>
            <person name="Khurana P."/>
            <person name="Khurana J.P."/>
            <person name="Tyagi A.K."/>
            <person name="Gaikwad K."/>
            <person name="Singh A."/>
            <person name="Dalal V."/>
            <person name="Srivastava S."/>
            <person name="Dixit A."/>
            <person name="Pal A.K."/>
            <person name="Ghazi I.A."/>
            <person name="Yadav M."/>
            <person name="Pandit A."/>
            <person name="Bhargava A."/>
            <person name="Sureshbabu K."/>
            <person name="Batra K."/>
            <person name="Sharma T.R."/>
            <person name="Mohapatra T."/>
            <person name="Singh N.K."/>
            <person name="Messing J."/>
            <person name="Nelson A.B."/>
            <person name="Fuks G."/>
            <person name="Kavchok S."/>
            <person name="Keizer G."/>
            <person name="Linton E."/>
            <person name="Llaca V."/>
            <person name="Song R."/>
            <person name="Tanyolac B."/>
            <person name="Young S."/>
            <person name="Ho-Il K."/>
            <person name="Hahn J.H."/>
            <person name="Sangsakoo G."/>
            <person name="Vanavichit A."/>
            <person name="de Mattos Luiz.A.T."/>
            <person name="Zimmer P.D."/>
            <person name="Malone G."/>
            <person name="Dellagostin O."/>
            <person name="de Oliveira A.C."/>
            <person name="Bevan M."/>
            <person name="Bancroft I."/>
            <person name="Minx P."/>
            <person name="Cordum H."/>
            <person name="Wilson R."/>
            <person name="Cheng Z."/>
            <person name="Jin W."/>
            <person name="Jiang J."/>
            <person name="Leong S.A."/>
            <person name="Iwama H."/>
            <person name="Gojobori T."/>
            <person name="Itoh T."/>
            <person name="Niimura Y."/>
            <person name="Fujii Y."/>
            <person name="Habara T."/>
            <person name="Sakai H."/>
            <person name="Sato Y."/>
            <person name="Wilson G."/>
            <person name="Kumar K."/>
            <person name="McCouch S."/>
            <person name="Juretic N."/>
            <person name="Hoen D."/>
            <person name="Wright S."/>
            <person name="Bruskiewich R."/>
            <person name="Bureau T."/>
            <person name="Miyao A."/>
            <person name="Hirochika H."/>
            <person name="Nishikawa T."/>
            <person name="Kadowaki K."/>
            <person name="Sugiura M."/>
            <person name="Burr B."/>
            <person name="Sasaki T."/>
        </authorList>
    </citation>
    <scope>NUCLEOTIDE SEQUENCE [LARGE SCALE GENOMIC DNA]</scope>
    <source>
        <strain evidence="2">cv. Nipponbare</strain>
    </source>
</reference>
<dbReference type="Proteomes" id="UP000000763">
    <property type="component" value="Chromosome 7"/>
</dbReference>
<evidence type="ECO:0000313" key="1">
    <source>
        <dbReference type="EMBL" id="BAD31048.1"/>
    </source>
</evidence>
<dbReference type="EMBL" id="AP005177">
    <property type="protein sequence ID" value="BAD31048.1"/>
    <property type="molecule type" value="Genomic_DNA"/>
</dbReference>
<sequence length="76" mass="8439">MSNSGVLKGLSKFSGVYREFSQTGTSPNRFATETHIESGHKISFTTSHPDYFVLFLSPTTTNNCFDDDDGARTQQK</sequence>
<accession>Q69RN8</accession>
<name>Q69RN8_ORYSJ</name>
<evidence type="ECO:0000313" key="2">
    <source>
        <dbReference type="Proteomes" id="UP000000763"/>
    </source>
</evidence>
<gene>
    <name evidence="1" type="primary">OSJNBb0055I24.116</name>
</gene>
<proteinExistence type="predicted"/>
<reference evidence="2" key="2">
    <citation type="journal article" date="2008" name="Nucleic Acids Res.">
        <title>The rice annotation project database (RAP-DB): 2008 update.</title>
        <authorList>
            <consortium name="The rice annotation project (RAP)"/>
        </authorList>
    </citation>
    <scope>GENOME REANNOTATION</scope>
    <source>
        <strain evidence="2">cv. Nipponbare</strain>
    </source>
</reference>
<dbReference type="AlphaFoldDB" id="Q69RN8"/>
<protein>
    <submittedName>
        <fullName evidence="1">Uncharacterized protein</fullName>
    </submittedName>
</protein>
<organism evidence="1 2">
    <name type="scientific">Oryza sativa subsp. japonica</name>
    <name type="common">Rice</name>
    <dbReference type="NCBI Taxonomy" id="39947"/>
    <lineage>
        <taxon>Eukaryota</taxon>
        <taxon>Viridiplantae</taxon>
        <taxon>Streptophyta</taxon>
        <taxon>Embryophyta</taxon>
        <taxon>Tracheophyta</taxon>
        <taxon>Spermatophyta</taxon>
        <taxon>Magnoliopsida</taxon>
        <taxon>Liliopsida</taxon>
        <taxon>Poales</taxon>
        <taxon>Poaceae</taxon>
        <taxon>BOP clade</taxon>
        <taxon>Oryzoideae</taxon>
        <taxon>Oryzeae</taxon>
        <taxon>Oryzinae</taxon>
        <taxon>Oryza</taxon>
        <taxon>Oryza sativa</taxon>
    </lineage>
</organism>